<dbReference type="Pfam" id="PF13175">
    <property type="entry name" value="AAA_15"/>
    <property type="match status" value="1"/>
</dbReference>
<keyword evidence="2" id="KW-0540">Nuclease</keyword>
<accession>A0A0E3PFF6</accession>
<dbReference type="RefSeq" id="WP_148705389.1">
    <property type="nucleotide sequence ID" value="NZ_CP009507.1"/>
</dbReference>
<dbReference type="GeneID" id="41605976"/>
<feature type="domain" description="Endonuclease GajA/Old nuclease/RecF-like AAA" evidence="1">
    <location>
        <begin position="1"/>
        <end position="374"/>
    </location>
</feature>
<dbReference type="InterPro" id="IPR041685">
    <property type="entry name" value="AAA_GajA/Old/RecF-like"/>
</dbReference>
<dbReference type="HOGENOM" id="CLU_029682_2_0_2"/>
<gene>
    <name evidence="2" type="ORF">MSSIH_1919</name>
</gene>
<dbReference type="EMBL" id="CP009507">
    <property type="protein sequence ID" value="AKB32609.1"/>
    <property type="molecule type" value="Genomic_DNA"/>
</dbReference>
<dbReference type="Gene3D" id="3.40.50.300">
    <property type="entry name" value="P-loop containing nucleotide triphosphate hydrolases"/>
    <property type="match status" value="1"/>
</dbReference>
<keyword evidence="2" id="KW-0378">Hydrolase</keyword>
<reference evidence="2 3" key="1">
    <citation type="submission" date="2014-07" db="EMBL/GenBank/DDBJ databases">
        <title>Methanogenic archaea and the global carbon cycle.</title>
        <authorList>
            <person name="Henriksen J.R."/>
            <person name="Luke J."/>
            <person name="Reinhart S."/>
            <person name="Benedict M.N."/>
            <person name="Youngblut N.D."/>
            <person name="Metcalf M.E."/>
            <person name="Whitaker R.J."/>
            <person name="Metcalf W.W."/>
        </authorList>
    </citation>
    <scope>NUCLEOTIDE SEQUENCE [LARGE SCALE GENOMIC DNA]</scope>
    <source>
        <strain evidence="2 3">HI350</strain>
    </source>
</reference>
<dbReference type="PATRIC" id="fig|1434119.4.peg.2467"/>
<organism evidence="2 3">
    <name type="scientific">Methanosarcina siciliae HI350</name>
    <dbReference type="NCBI Taxonomy" id="1434119"/>
    <lineage>
        <taxon>Archaea</taxon>
        <taxon>Methanobacteriati</taxon>
        <taxon>Methanobacteriota</taxon>
        <taxon>Stenosarchaea group</taxon>
        <taxon>Methanomicrobia</taxon>
        <taxon>Methanosarcinales</taxon>
        <taxon>Methanosarcinaceae</taxon>
        <taxon>Methanosarcina</taxon>
    </lineage>
</organism>
<dbReference type="SUPFAM" id="SSF52540">
    <property type="entry name" value="P-loop containing nucleoside triphosphate hydrolases"/>
    <property type="match status" value="1"/>
</dbReference>
<keyword evidence="2" id="KW-0255">Endonuclease</keyword>
<dbReference type="GO" id="GO:0006302">
    <property type="term" value="P:double-strand break repair"/>
    <property type="evidence" value="ECO:0007669"/>
    <property type="project" value="TreeGrafter"/>
</dbReference>
<dbReference type="PANTHER" id="PTHR32182">
    <property type="entry name" value="DNA REPLICATION AND REPAIR PROTEIN RECF"/>
    <property type="match status" value="1"/>
</dbReference>
<dbReference type="AlphaFoldDB" id="A0A0E3PFF6"/>
<proteinExistence type="predicted"/>
<dbReference type="Proteomes" id="UP000033092">
    <property type="component" value="Chromosome"/>
</dbReference>
<evidence type="ECO:0000313" key="3">
    <source>
        <dbReference type="Proteomes" id="UP000033092"/>
    </source>
</evidence>
<dbReference type="KEGG" id="msz:MSSIH_1919"/>
<name>A0A0E3PFF6_9EURY</name>
<dbReference type="GO" id="GO:0000731">
    <property type="term" value="P:DNA synthesis involved in DNA repair"/>
    <property type="evidence" value="ECO:0007669"/>
    <property type="project" value="TreeGrafter"/>
</dbReference>
<sequence length="612" mass="68930">MLLKEIILKNFRGYRNEHRIPIDQLTAFVGKNDAGKSTIFDALAIFFEHPLGKIDASDVCVHADCSCEVIIGCVFTDFPEEITIDTTSSTSLSGEYLLNHDGELEIHKIYECSNGKIIKPKIFAVANHPTADGCSGLLSKKNADLKKLGDSVGIDTSVDKRSNVALRKAIWEKYEDLQLQVVKVQLDKEDAKVIWDKLFKYLPEYALFRADRPSTDEDAEVQDPLKVAIKQAIQEVQSELDTVKDKVQLHALDVAKRTLIKLSDFDSKLASELTPVFKSDPKWDGLFKLSLTGDDGIPINKRGSGVRRLVLFSFFRAEAERLKEEKGKGNIIYAVEEPETAQHPDNQRKIIETFQSIAEADGCQVLLTTHVPVLASLLPVNSIRHITLDYENGRSVGFGSNDVIKQVASDLGVIPDKRAKVIVCVEGPHDLQFFRRINPLLIDNDSSIIDIFNDPRVALVVLGGSTLKEWVNQHYLKNLGLPEVHIYDRDELQNDGKYKYQDARDAVNDRNDGSIAFLTTKREMENYLHIDAINEALQPVIVTPLTFNLTDDCDVEGEIKIALNGQGKIQRRSLKHWLNEDAADHMSLPRLIDRNSYEEIRSWFLEIGQRVN</sequence>
<dbReference type="PANTHER" id="PTHR32182:SF22">
    <property type="entry name" value="ATP-DEPENDENT ENDONUCLEASE, OLD FAMILY-RELATED"/>
    <property type="match status" value="1"/>
</dbReference>
<evidence type="ECO:0000313" key="2">
    <source>
        <dbReference type="EMBL" id="AKB32609.1"/>
    </source>
</evidence>
<dbReference type="InterPro" id="IPR027417">
    <property type="entry name" value="P-loop_NTPase"/>
</dbReference>
<dbReference type="GO" id="GO:0004519">
    <property type="term" value="F:endonuclease activity"/>
    <property type="evidence" value="ECO:0007669"/>
    <property type="project" value="UniProtKB-KW"/>
</dbReference>
<evidence type="ECO:0000259" key="1">
    <source>
        <dbReference type="Pfam" id="PF13175"/>
    </source>
</evidence>
<protein>
    <submittedName>
        <fullName evidence="2">Putative ATP-dependent endonuclease, OLD family</fullName>
    </submittedName>
</protein>